<feature type="coiled-coil region" evidence="4">
    <location>
        <begin position="409"/>
        <end position="443"/>
    </location>
</feature>
<dbReference type="FunFam" id="1.20.5.1160:FF:000002">
    <property type="entry name" value="Type I keratin 10"/>
    <property type="match status" value="2"/>
</dbReference>
<organism evidence="7 8">
    <name type="scientific">Polypterus senegalus</name>
    <name type="common">Senegal bichir</name>
    <dbReference type="NCBI Taxonomy" id="55291"/>
    <lineage>
        <taxon>Eukaryota</taxon>
        <taxon>Metazoa</taxon>
        <taxon>Chordata</taxon>
        <taxon>Craniata</taxon>
        <taxon>Vertebrata</taxon>
        <taxon>Euteleostomi</taxon>
        <taxon>Actinopterygii</taxon>
        <taxon>Polypteriformes</taxon>
        <taxon>Polypteridae</taxon>
        <taxon>Polypterus</taxon>
    </lineage>
</organism>
<feature type="coiled-coil region" evidence="4">
    <location>
        <begin position="511"/>
        <end position="545"/>
    </location>
</feature>
<dbReference type="SMART" id="SM01391">
    <property type="entry name" value="Filament"/>
    <property type="match status" value="2"/>
</dbReference>
<accession>A0A8X7X4J2</accession>
<dbReference type="PROSITE" id="PS51842">
    <property type="entry name" value="IF_ROD_2"/>
    <property type="match status" value="2"/>
</dbReference>
<dbReference type="Gene3D" id="1.20.5.170">
    <property type="match status" value="2"/>
</dbReference>
<dbReference type="GO" id="GO:0005882">
    <property type="term" value="C:intermediate filament"/>
    <property type="evidence" value="ECO:0007669"/>
    <property type="project" value="UniProtKB-KW"/>
</dbReference>
<gene>
    <name evidence="7" type="primary">Krt42_0</name>
    <name evidence="7" type="ORF">GTO96_0011002</name>
</gene>
<feature type="region of interest" description="Disordered" evidence="5">
    <location>
        <begin position="1"/>
        <end position="22"/>
    </location>
</feature>
<evidence type="ECO:0000256" key="3">
    <source>
        <dbReference type="ARBA" id="ARBA00023054"/>
    </source>
</evidence>
<proteinExistence type="predicted"/>
<dbReference type="Pfam" id="PF00038">
    <property type="entry name" value="Filament"/>
    <property type="match status" value="3"/>
</dbReference>
<keyword evidence="8" id="KW-1185">Reference proteome</keyword>
<evidence type="ECO:0000256" key="2">
    <source>
        <dbReference type="ARBA" id="ARBA00022754"/>
    </source>
</evidence>
<dbReference type="SUPFAM" id="SSF64593">
    <property type="entry name" value="Intermediate filament protein, coiled coil region"/>
    <property type="match status" value="4"/>
</dbReference>
<dbReference type="EMBL" id="JAATIS010004753">
    <property type="protein sequence ID" value="KAG2461005.1"/>
    <property type="molecule type" value="Genomic_DNA"/>
</dbReference>
<dbReference type="InterPro" id="IPR002957">
    <property type="entry name" value="Keratin_I"/>
</dbReference>
<feature type="coiled-coil region" evidence="4">
    <location>
        <begin position="643"/>
        <end position="716"/>
    </location>
</feature>
<name>A0A8X7X4J2_POLSE</name>
<feature type="domain" description="IF rod" evidence="6">
    <location>
        <begin position="92"/>
        <end position="403"/>
    </location>
</feature>
<dbReference type="PRINTS" id="PR01248">
    <property type="entry name" value="TYPE1KERATIN"/>
</dbReference>
<dbReference type="AlphaFoldDB" id="A0A8X7X4J2"/>
<keyword evidence="3 4" id="KW-0175">Coiled coil</keyword>
<feature type="coiled-coil region" evidence="4">
    <location>
        <begin position="347"/>
        <end position="374"/>
    </location>
</feature>
<dbReference type="PANTHER" id="PTHR23239:SF180">
    <property type="entry name" value="KERATIN, TYPE I CYTOSKELETAL 17"/>
    <property type="match status" value="1"/>
</dbReference>
<dbReference type="FunFam" id="1.20.5.500:FF:000001">
    <property type="entry name" value="Type II keratin 23"/>
    <property type="match status" value="1"/>
</dbReference>
<protein>
    <submittedName>
        <fullName evidence="7">K1C42 protein</fullName>
    </submittedName>
</protein>
<feature type="coiled-coil region" evidence="4">
    <location>
        <begin position="202"/>
        <end position="229"/>
    </location>
</feature>
<evidence type="ECO:0000256" key="4">
    <source>
        <dbReference type="SAM" id="Coils"/>
    </source>
</evidence>
<evidence type="ECO:0000313" key="7">
    <source>
        <dbReference type="EMBL" id="KAG2461005.1"/>
    </source>
</evidence>
<sequence>MSRRAKSLHGGTGGPRIASSSSTHLFSSSGAAIGSGLSAGFGAESRPLLLGGGSSTDRIGFAGFDVNSGFLAGLGSFFEGSGAGSNFGAGNGKATMQNLNDRLAAYLEKVHSLEITNGQLEQKIRDWHSSSFGGQAKDYSPYFMTISELQDKIFAVSMDNSRILMQIDNTKLATNDFHVKYENELAMRKSVEADIAGLRKLLDEMTLVRADLEMQIEGLKEELIYLKNNHKEEMKSLCSSMSGSVNVEVDAAPQEDLAKVLEDMRAQYETIAAKNQRDMENWYKNKFDDLTKQVTMETEALQTSKTEIGSLKKTLHTLEIELQSLLSIKAALDKTLAETNDQYGAQLFQLQDVINRLEGELVQVRQDMERQGNEYKMLLNVKTRLEMEIAEYRRLLEGEHMGANDKATMQNLNDRLATYLEKVRSLEAANHELEQKIRDWHSSSSAAGGAQAKDYSPYFNTIEDLRAKIFAASLDNSRIILQIDNAKLAADDFRVKYENELAMRQSVEADIAGLRKLLDEMTMARADLEMQIEGLKEELIYLKKNHDEEMQSLRNSVSGSVNVEVDAAPQEDMARVLEEMRAQYEAIVAKNQRDMENWYKNKVSCDGCGYAVFFMSKNIIQNLLHFFQFDELDKQVSTNTEALQSSKTEISDLKKTVQGLELELQALLTQKAALENTLAETEARYSTQLLQLQDVINRLEGELMEVRQSMERQSNDYQMLLDVKTRLEMEIAEYRRLLEGEDVGASSSSSVTKTVPEMAREPVRTRKVKKLVEDMVDGKVVKVHEEEFEEAMP</sequence>
<dbReference type="Gene3D" id="1.20.5.1160">
    <property type="entry name" value="Vasodilator-stimulated phosphoprotein"/>
    <property type="match status" value="2"/>
</dbReference>
<keyword evidence="1" id="KW-0416">Keratin</keyword>
<feature type="non-terminal residue" evidence="7">
    <location>
        <position position="793"/>
    </location>
</feature>
<evidence type="ECO:0000256" key="1">
    <source>
        <dbReference type="ARBA" id="ARBA00022744"/>
    </source>
</evidence>
<evidence type="ECO:0000313" key="8">
    <source>
        <dbReference type="Proteomes" id="UP000886611"/>
    </source>
</evidence>
<feature type="coiled-coil region" evidence="4">
    <location>
        <begin position="96"/>
        <end position="123"/>
    </location>
</feature>
<feature type="domain" description="IF rod" evidence="6">
    <location>
        <begin position="405"/>
        <end position="745"/>
    </location>
</feature>
<reference evidence="7 8" key="1">
    <citation type="journal article" date="2021" name="Cell">
        <title>Tracing the genetic footprints of vertebrate landing in non-teleost ray-finned fishes.</title>
        <authorList>
            <person name="Bi X."/>
            <person name="Wang K."/>
            <person name="Yang L."/>
            <person name="Pan H."/>
            <person name="Jiang H."/>
            <person name="Wei Q."/>
            <person name="Fang M."/>
            <person name="Yu H."/>
            <person name="Zhu C."/>
            <person name="Cai Y."/>
            <person name="He Y."/>
            <person name="Gan X."/>
            <person name="Zeng H."/>
            <person name="Yu D."/>
            <person name="Zhu Y."/>
            <person name="Jiang H."/>
            <person name="Qiu Q."/>
            <person name="Yang H."/>
            <person name="Zhang Y.E."/>
            <person name="Wang W."/>
            <person name="Zhu M."/>
            <person name="He S."/>
            <person name="Zhang G."/>
        </authorList>
    </citation>
    <scope>NUCLEOTIDE SEQUENCE [LARGE SCALE GENOMIC DNA]</scope>
    <source>
        <strain evidence="7">Bchr_013</strain>
    </source>
</reference>
<evidence type="ECO:0000256" key="5">
    <source>
        <dbReference type="SAM" id="MobiDB-lite"/>
    </source>
</evidence>
<dbReference type="Gene3D" id="1.20.5.500">
    <property type="entry name" value="Single helix bin"/>
    <property type="match status" value="2"/>
</dbReference>
<dbReference type="FunFam" id="1.20.5.170:FF:000002">
    <property type="entry name" value="Type I keratin KA11"/>
    <property type="match status" value="2"/>
</dbReference>
<evidence type="ECO:0000259" key="6">
    <source>
        <dbReference type="PROSITE" id="PS51842"/>
    </source>
</evidence>
<dbReference type="Proteomes" id="UP000886611">
    <property type="component" value="Unassembled WGS sequence"/>
</dbReference>
<comment type="caution">
    <text evidence="7">The sequence shown here is derived from an EMBL/GenBank/DDBJ whole genome shotgun (WGS) entry which is preliminary data.</text>
</comment>
<keyword evidence="2" id="KW-0403">Intermediate filament</keyword>
<dbReference type="GO" id="GO:0005198">
    <property type="term" value="F:structural molecule activity"/>
    <property type="evidence" value="ECO:0007669"/>
    <property type="project" value="InterPro"/>
</dbReference>
<dbReference type="PANTHER" id="PTHR23239">
    <property type="entry name" value="INTERMEDIATE FILAMENT"/>
    <property type="match status" value="1"/>
</dbReference>
<feature type="non-terminal residue" evidence="7">
    <location>
        <position position="1"/>
    </location>
</feature>
<dbReference type="InterPro" id="IPR039008">
    <property type="entry name" value="IF_rod_dom"/>
</dbReference>